<feature type="transmembrane region" description="Helical" evidence="1">
    <location>
        <begin position="321"/>
        <end position="340"/>
    </location>
</feature>
<reference evidence="2 3" key="1">
    <citation type="submission" date="2023-01" db="EMBL/GenBank/DDBJ databases">
        <title>Characterization of estradiol degrading bacteria Microbacterium sp. MZT7 and reveal degrading genes through genome analysis.</title>
        <authorList>
            <person name="Hao P."/>
            <person name="Gao Y."/>
        </authorList>
    </citation>
    <scope>NUCLEOTIDE SEQUENCE [LARGE SCALE GENOMIC DNA]</scope>
    <source>
        <strain evidence="2 3">MZT7</strain>
    </source>
</reference>
<sequence>MNLSVLRLLLRPAPGSLGPLLIPAAAFAIVSALILTVVGGAQAFWRWDDEYAMIYQLLATIALVLLVVPLGTLGGAAARLSARRRDERLSTLRLLGVTPAGVGVVAVVESTMIAAAGVAVGVVISYALVPAIALIPFRGAPLGTDAILVSPLVVAAIGLGTILLATVSAVIGLRQVVISPLGVRTRATPPRLHWIRAVIGVIVIAGGVILAKLVPSLGGVLIITAVLGGLFAVALVVLNLLGPWLLQVSARRQARTARTPHRLLAARIVLDSPKAAWRQVSGIAMSSFMAVFAGTGVALMNTMSADDASAQDLALVTDMRTGLIITLVGSFLMVAASVGVTQASDILDQRELHRSLHYLGMPLDTVDAARRRAIMSPLLFTALGSALCAATLIFPLLGIALITAPVSLLTIALVLAAGIGLVWVSTRATRPLLSRSFAA</sequence>
<evidence type="ECO:0000256" key="1">
    <source>
        <dbReference type="SAM" id="Phobius"/>
    </source>
</evidence>
<feature type="transmembrane region" description="Helical" evidence="1">
    <location>
        <begin position="194"/>
        <end position="214"/>
    </location>
</feature>
<dbReference type="RefSeq" id="WP_231821025.1">
    <property type="nucleotide sequence ID" value="NZ_CP082781.1"/>
</dbReference>
<evidence type="ECO:0000313" key="2">
    <source>
        <dbReference type="EMBL" id="UGS27732.1"/>
    </source>
</evidence>
<feature type="transmembrane region" description="Helical" evidence="1">
    <location>
        <begin position="280"/>
        <end position="301"/>
    </location>
</feature>
<name>A0ABY3RV62_9MICO</name>
<feature type="transmembrane region" description="Helical" evidence="1">
    <location>
        <begin position="147"/>
        <end position="173"/>
    </location>
</feature>
<accession>A0ABY3RV62</accession>
<keyword evidence="3" id="KW-1185">Reference proteome</keyword>
<keyword evidence="1" id="KW-1133">Transmembrane helix</keyword>
<feature type="transmembrane region" description="Helical" evidence="1">
    <location>
        <begin position="57"/>
        <end position="78"/>
    </location>
</feature>
<keyword evidence="1" id="KW-0472">Membrane</keyword>
<protein>
    <submittedName>
        <fullName evidence="2">Permease</fullName>
    </submittedName>
</protein>
<keyword evidence="1" id="KW-0812">Transmembrane</keyword>
<feature type="transmembrane region" description="Helical" evidence="1">
    <location>
        <begin position="220"/>
        <end position="246"/>
    </location>
</feature>
<feature type="transmembrane region" description="Helical" evidence="1">
    <location>
        <begin position="115"/>
        <end position="135"/>
    </location>
</feature>
<organism evidence="2 3">
    <name type="scientific">Microbacterium resistens</name>
    <dbReference type="NCBI Taxonomy" id="156977"/>
    <lineage>
        <taxon>Bacteria</taxon>
        <taxon>Bacillati</taxon>
        <taxon>Actinomycetota</taxon>
        <taxon>Actinomycetes</taxon>
        <taxon>Micrococcales</taxon>
        <taxon>Microbacteriaceae</taxon>
        <taxon>Microbacterium</taxon>
    </lineage>
</organism>
<feature type="transmembrane region" description="Helical" evidence="1">
    <location>
        <begin position="378"/>
        <end position="402"/>
    </location>
</feature>
<feature type="transmembrane region" description="Helical" evidence="1">
    <location>
        <begin position="408"/>
        <end position="426"/>
    </location>
</feature>
<dbReference type="EMBL" id="CP082781">
    <property type="protein sequence ID" value="UGS27732.1"/>
    <property type="molecule type" value="Genomic_DNA"/>
</dbReference>
<proteinExistence type="predicted"/>
<dbReference type="Proteomes" id="UP001199642">
    <property type="component" value="Chromosome"/>
</dbReference>
<evidence type="ECO:0000313" key="3">
    <source>
        <dbReference type="Proteomes" id="UP001199642"/>
    </source>
</evidence>
<gene>
    <name evidence="2" type="ORF">K8F61_06020</name>
</gene>
<feature type="transmembrane region" description="Helical" evidence="1">
    <location>
        <begin position="20"/>
        <end position="45"/>
    </location>
</feature>
<feature type="transmembrane region" description="Helical" evidence="1">
    <location>
        <begin position="90"/>
        <end position="108"/>
    </location>
</feature>